<comment type="caution">
    <text evidence="2">The sequence shown here is derived from an EMBL/GenBank/DDBJ whole genome shotgun (WGS) entry which is preliminary data.</text>
</comment>
<dbReference type="OrthoDB" id="6502630at2759"/>
<dbReference type="GO" id="GO:0005730">
    <property type="term" value="C:nucleolus"/>
    <property type="evidence" value="ECO:0007669"/>
    <property type="project" value="TreeGrafter"/>
</dbReference>
<name>A0A8K1CD58_PYTOL</name>
<accession>A0A8K1CD58</accession>
<dbReference type="GO" id="GO:0030490">
    <property type="term" value="P:maturation of SSU-rRNA"/>
    <property type="evidence" value="ECO:0007669"/>
    <property type="project" value="InterPro"/>
</dbReference>
<dbReference type="AlphaFoldDB" id="A0A8K1CD58"/>
<keyword evidence="3" id="KW-1185">Reference proteome</keyword>
<dbReference type="InterPro" id="IPR042859">
    <property type="entry name" value="NOL11"/>
</dbReference>
<sequence length="759" mass="83392">MEFEASTAVWKGRGKDAVLGTSVINSKDGSKLVLVTTQSEVVEYCTQSRKCVNHWTFRPGSNNALRVAAVRNPVSQTYFGLRSDKKSKQAAQIEVLVSWKQSDLDINKWKTSPLTETCGVHGLFVHPQLSEDVVVVYNNGQFECYDDAASQVFDSSSVTSQTDDSTELDGKVVWASLASNHRNPARGSLLLSMLLQSKSESSQYELVIFRIGTKKERRDANSGATLLARHTLQQADTKNATVVSTTFHAENLSFSVVWSSGEWQMIYFAQDALSNSLEWSSTKKITTFSDDLSLADGSAPPQKKRKLSNAGVSSSHYVAGGIGAFTYLVVASSVAPQKLVAWDSKFGVRVATTEVQTSTENDSSVQLPANFGQMRSIISSLQGEVVVVSYEQAVFLFGVKNKHSTLASVLGVYSANAPVEAPALPNASVNWTKIAEKPVDADNWEANVCSEDAEEQQLVADLINPAVTSTKAQFIKKFDAAVSALTKDSKALSYRFLMAVARRCVESAELGLWAALKPLIQTKRLSARAIPSLLPVLMKYNQFELLELAIVSLTDIDERSLVRLLRFFIRKNEDAELQKYIKSKSKGKVAQVISPCERFVVALLSLPTNNVFLHHAIREFQLSEVLFLLAICKKYFFTLSNVDAESDKSDEAASQSIFQSIVKGDDAKKLFFTDLPTSAQFCSWICALIDGHIAQLVLTATKDAAVAKSMEQLDALVQRQLESCERYEGVQNVLGNFLSGVKLPRAHGIPEYSIEELSI</sequence>
<evidence type="ECO:0000313" key="3">
    <source>
        <dbReference type="Proteomes" id="UP000794436"/>
    </source>
</evidence>
<dbReference type="InterPro" id="IPR048897">
    <property type="entry name" value="Nol11_C"/>
</dbReference>
<organism evidence="2 3">
    <name type="scientific">Pythium oligandrum</name>
    <name type="common">Mycoparasitic fungus</name>
    <dbReference type="NCBI Taxonomy" id="41045"/>
    <lineage>
        <taxon>Eukaryota</taxon>
        <taxon>Sar</taxon>
        <taxon>Stramenopiles</taxon>
        <taxon>Oomycota</taxon>
        <taxon>Peronosporomycetes</taxon>
        <taxon>Pythiales</taxon>
        <taxon>Pythiaceae</taxon>
        <taxon>Pythium</taxon>
    </lineage>
</organism>
<evidence type="ECO:0000259" key="1">
    <source>
        <dbReference type="Pfam" id="PF20998"/>
    </source>
</evidence>
<dbReference type="EMBL" id="SPLM01000108">
    <property type="protein sequence ID" value="TMW60132.1"/>
    <property type="molecule type" value="Genomic_DNA"/>
</dbReference>
<dbReference type="Proteomes" id="UP000794436">
    <property type="component" value="Unassembled WGS sequence"/>
</dbReference>
<dbReference type="Pfam" id="PF20998">
    <property type="entry name" value="Nol11_C"/>
    <property type="match status" value="1"/>
</dbReference>
<dbReference type="PANTHER" id="PTHR15633:SF2">
    <property type="entry name" value="NUCLEOLAR PROTEIN 11"/>
    <property type="match status" value="1"/>
</dbReference>
<dbReference type="PANTHER" id="PTHR15633">
    <property type="entry name" value="NUCLEOLAR PROTEIN 11"/>
    <property type="match status" value="1"/>
</dbReference>
<proteinExistence type="predicted"/>
<protein>
    <recommendedName>
        <fullName evidence="1">Nucleolar protein 11 C-terminal domain-containing protein</fullName>
    </recommendedName>
</protein>
<reference evidence="2" key="1">
    <citation type="submission" date="2019-03" db="EMBL/GenBank/DDBJ databases">
        <title>Long read genome sequence of the mycoparasitic Pythium oligandrum ATCC 38472 isolated from sugarbeet rhizosphere.</title>
        <authorList>
            <person name="Gaulin E."/>
        </authorList>
    </citation>
    <scope>NUCLEOTIDE SEQUENCE</scope>
    <source>
        <strain evidence="2">ATCC 38472_TT</strain>
    </source>
</reference>
<feature type="domain" description="Nucleolar protein 11 C-terminal" evidence="1">
    <location>
        <begin position="514"/>
        <end position="758"/>
    </location>
</feature>
<dbReference type="GO" id="GO:0003723">
    <property type="term" value="F:RNA binding"/>
    <property type="evidence" value="ECO:0007669"/>
    <property type="project" value="TreeGrafter"/>
</dbReference>
<gene>
    <name evidence="2" type="ORF">Poli38472_000174</name>
</gene>
<evidence type="ECO:0000313" key="2">
    <source>
        <dbReference type="EMBL" id="TMW60132.1"/>
    </source>
</evidence>